<evidence type="ECO:0000313" key="2">
    <source>
        <dbReference type="EMBL" id="OCB88163.1"/>
    </source>
</evidence>
<accession>A0A9Q5HY48</accession>
<feature type="region of interest" description="Disordered" evidence="1">
    <location>
        <begin position="180"/>
        <end position="236"/>
    </location>
</feature>
<feature type="compositionally biased region" description="Acidic residues" evidence="1">
    <location>
        <begin position="82"/>
        <end position="92"/>
    </location>
</feature>
<feature type="compositionally biased region" description="Low complexity" evidence="1">
    <location>
        <begin position="308"/>
        <end position="324"/>
    </location>
</feature>
<organism evidence="2 3">
    <name type="scientific">Sanghuangporus baumii</name>
    <name type="common">Phellinus baumii</name>
    <dbReference type="NCBI Taxonomy" id="108892"/>
    <lineage>
        <taxon>Eukaryota</taxon>
        <taxon>Fungi</taxon>
        <taxon>Dikarya</taxon>
        <taxon>Basidiomycota</taxon>
        <taxon>Agaricomycotina</taxon>
        <taxon>Agaricomycetes</taxon>
        <taxon>Hymenochaetales</taxon>
        <taxon>Hymenochaetaceae</taxon>
        <taxon>Sanghuangporus</taxon>
    </lineage>
</organism>
<feature type="region of interest" description="Disordered" evidence="1">
    <location>
        <begin position="791"/>
        <end position="936"/>
    </location>
</feature>
<protein>
    <submittedName>
        <fullName evidence="2">Uncharacterized protein</fullName>
    </submittedName>
</protein>
<gene>
    <name evidence="2" type="ORF">A7U60_g4681</name>
</gene>
<feature type="compositionally biased region" description="Acidic residues" evidence="1">
    <location>
        <begin position="336"/>
        <end position="347"/>
    </location>
</feature>
<feature type="compositionally biased region" description="Basic and acidic residues" evidence="1">
    <location>
        <begin position="61"/>
        <end position="70"/>
    </location>
</feature>
<feature type="region of interest" description="Disordered" evidence="1">
    <location>
        <begin position="1"/>
        <end position="92"/>
    </location>
</feature>
<feature type="compositionally biased region" description="Low complexity" evidence="1">
    <location>
        <begin position="848"/>
        <end position="864"/>
    </location>
</feature>
<feature type="compositionally biased region" description="Basic residues" evidence="1">
    <location>
        <begin position="373"/>
        <end position="395"/>
    </location>
</feature>
<reference evidence="2" key="1">
    <citation type="submission" date="2016-06" db="EMBL/GenBank/DDBJ databases">
        <title>Draft Genome sequence of the fungus Inonotus baumii.</title>
        <authorList>
            <person name="Zhu H."/>
            <person name="Lin W."/>
        </authorList>
    </citation>
    <scope>NUCLEOTIDE SEQUENCE</scope>
    <source>
        <strain evidence="2">821</strain>
    </source>
</reference>
<dbReference type="Proteomes" id="UP000757232">
    <property type="component" value="Unassembled WGS sequence"/>
</dbReference>
<dbReference type="EMBL" id="LNZH02000183">
    <property type="protein sequence ID" value="OCB88163.1"/>
    <property type="molecule type" value="Genomic_DNA"/>
</dbReference>
<dbReference type="OrthoDB" id="10684105at2759"/>
<sequence>MSALPIHSQIPSPRSSHHRNPSSSHRSSGLQLEDISHLPIIYPSPSPTSLNQQQQQQQQQLDRRRTHVDGDEYLDQRAVQDAVDDDDGDDDDEWELDREYIDLGAADAYGGYGAVRPRPVHRESQDVEFGNRLTSMRSMRGRGRSARLPHMMQNMKGLQRGKTALLRTLRGGLRRAHAGMMAGHHHSNSSSGHSPPYAFDFRDPQPAPESIRQQYAELAPSEHSAAQAESNAAAAGAMRTENGFLAPPAPMNGPNPNQLVISDKRASLAAADADARSERRHSRSQSDTYRSPVQRDSVHTVRPRPRSRSVASRRSAASADTVVAPQSAPMYNDRNAEEEEDEVDDGDDTAETTLVQHVNDMNLTPIHLSPSKQSRHSKLSLHPHSNRLSHLSHPHSHLDARFPRPLALGRHGRYSRSRLRQYTSKTKSSLVRAVQAFNRLPWMAAPVDPPGALIPSDYYPQPRIAKDFIPSRSSRAKLRGKVTSTASAGVVYKKKGVNLEELENEEENNGGSWYRPSTRQVQRAVRREQYAQQQLRAARGLGVSGGVGGIARPVKQAYATYRAVAGRNGRPLDYMYAPSAGSRTPRSVAPSLYSTRQHSGHGYHDRHANASASSGPVIARPRGVDTEVGAALYGLASRPGSIAAAASAYLTRSASSSTGQASLNARSPPHLRQVGAGEGRRSGVAYTTSAGGVSTIPPTVPSKNGDVGGGAGVQRSRSFSHPQGQAQQQQSQQQTAYAYAYPVGQSQSQAQSGQPVQYYAYGFTYPGAQAQAAATQGARVPGSSPPLPPIPVAPSSGYTGSTSYAPSGHGHSVAHGYGDNRAYQSVRRSASTNESGTIPTIPTAIAPSASTGTQSSTMSSYSYTRPHRHHGHGHPPQHRREYSQHGREEYSRARYEPGVGGREGRAERSASGSSTDSGYGTVVGHGHPYSRSHHGMPMPMRHADYAYPSTYVR</sequence>
<feature type="region of interest" description="Disordered" evidence="1">
    <location>
        <begin position="658"/>
        <end position="733"/>
    </location>
</feature>
<dbReference type="AlphaFoldDB" id="A0A9Q5HY48"/>
<evidence type="ECO:0000256" key="1">
    <source>
        <dbReference type="SAM" id="MobiDB-lite"/>
    </source>
</evidence>
<feature type="compositionally biased region" description="Basic and acidic residues" evidence="1">
    <location>
        <begin position="878"/>
        <end position="895"/>
    </location>
</feature>
<feature type="region of interest" description="Disordered" evidence="1">
    <location>
        <begin position="266"/>
        <end position="347"/>
    </location>
</feature>
<feature type="compositionally biased region" description="Polar residues" evidence="1">
    <location>
        <begin position="822"/>
        <end position="840"/>
    </location>
</feature>
<comment type="caution">
    <text evidence="2">The sequence shown here is derived from an EMBL/GenBank/DDBJ whole genome shotgun (WGS) entry which is preliminary data.</text>
</comment>
<evidence type="ECO:0000313" key="3">
    <source>
        <dbReference type="Proteomes" id="UP000757232"/>
    </source>
</evidence>
<feature type="compositionally biased region" description="Basic residues" evidence="1">
    <location>
        <begin position="865"/>
        <end position="877"/>
    </location>
</feature>
<feature type="compositionally biased region" description="Low complexity" evidence="1">
    <location>
        <begin position="723"/>
        <end position="733"/>
    </location>
</feature>
<feature type="compositionally biased region" description="Low complexity" evidence="1">
    <location>
        <begin position="225"/>
        <end position="236"/>
    </location>
</feature>
<keyword evidence="3" id="KW-1185">Reference proteome</keyword>
<feature type="region of interest" description="Disordered" evidence="1">
    <location>
        <begin position="592"/>
        <end position="618"/>
    </location>
</feature>
<feature type="region of interest" description="Disordered" evidence="1">
    <location>
        <begin position="364"/>
        <end position="400"/>
    </location>
</feature>
<name>A0A9Q5HY48_SANBA</name>
<proteinExistence type="predicted"/>